<evidence type="ECO:0000256" key="15">
    <source>
        <dbReference type="PIRSR" id="PIRSR000130-2"/>
    </source>
</evidence>
<evidence type="ECO:0000256" key="17">
    <source>
        <dbReference type="PIRSR" id="PIRSR000130-4"/>
    </source>
</evidence>
<feature type="active site" description="Thioimidate intermediate" evidence="13 14">
    <location>
        <position position="304"/>
    </location>
</feature>
<feature type="binding site" evidence="13 16">
    <location>
        <begin position="297"/>
        <end position="299"/>
    </location>
    <ligand>
        <name>NAD(+)</name>
        <dbReference type="ChEBI" id="CHEBI:57540"/>
    </ligand>
</feature>
<comment type="subunit">
    <text evidence="3 13">Homotetramer.</text>
</comment>
<dbReference type="GO" id="GO:0000166">
    <property type="term" value="F:nucleotide binding"/>
    <property type="evidence" value="ECO:0007669"/>
    <property type="project" value="UniProtKB-UniRule"/>
</dbReference>
<dbReference type="RefSeq" id="WP_130410765.1">
    <property type="nucleotide sequence ID" value="NZ_SHKX01000010.1"/>
</dbReference>
<evidence type="ECO:0000313" key="22">
    <source>
        <dbReference type="EMBL" id="RZU47529.1"/>
    </source>
</evidence>
<dbReference type="PROSITE" id="PS00487">
    <property type="entry name" value="IMP_DH_GMP_RED"/>
    <property type="match status" value="1"/>
</dbReference>
<dbReference type="NCBIfam" id="TIGR01302">
    <property type="entry name" value="IMP_dehydrog"/>
    <property type="match status" value="1"/>
</dbReference>
<feature type="binding site" description="in other chain" evidence="13 17">
    <location>
        <position position="301"/>
    </location>
    <ligand>
        <name>K(+)</name>
        <dbReference type="ChEBI" id="CHEBI:29103"/>
        <note>ligand shared between two tetrameric partners</note>
    </ligand>
</feature>
<organism evidence="22 23">
    <name type="scientific">Fluviicoccus keumensis</name>
    <dbReference type="NCBI Taxonomy" id="1435465"/>
    <lineage>
        <taxon>Bacteria</taxon>
        <taxon>Pseudomonadati</taxon>
        <taxon>Pseudomonadota</taxon>
        <taxon>Gammaproteobacteria</taxon>
        <taxon>Moraxellales</taxon>
        <taxon>Moraxellaceae</taxon>
        <taxon>Fluviicoccus</taxon>
    </lineage>
</organism>
<evidence type="ECO:0000256" key="10">
    <source>
        <dbReference type="ARBA" id="ARBA00023027"/>
    </source>
</evidence>
<evidence type="ECO:0000256" key="16">
    <source>
        <dbReference type="PIRSR" id="PIRSR000130-3"/>
    </source>
</evidence>
<feature type="binding site" evidence="13 15">
    <location>
        <position position="416"/>
    </location>
    <ligand>
        <name>IMP</name>
        <dbReference type="ChEBI" id="CHEBI:58053"/>
    </ligand>
</feature>
<dbReference type="HAMAP" id="MF_01964">
    <property type="entry name" value="IMPDH"/>
    <property type="match status" value="1"/>
</dbReference>
<evidence type="ECO:0000256" key="18">
    <source>
        <dbReference type="PROSITE-ProRule" id="PRU00703"/>
    </source>
</evidence>
<dbReference type="InterPro" id="IPR015875">
    <property type="entry name" value="IMP_DH/GMP_Rdtase_CS"/>
</dbReference>
<dbReference type="OrthoDB" id="9805398at2"/>
<feature type="binding site" evidence="13 15">
    <location>
        <begin position="359"/>
        <end position="360"/>
    </location>
    <ligand>
        <name>IMP</name>
        <dbReference type="ChEBI" id="CHEBI:58053"/>
    </ligand>
</feature>
<dbReference type="PROSITE" id="PS51371">
    <property type="entry name" value="CBS"/>
    <property type="match status" value="2"/>
</dbReference>
<dbReference type="GO" id="GO:0006183">
    <property type="term" value="P:GTP biosynthetic process"/>
    <property type="evidence" value="ECO:0007669"/>
    <property type="project" value="TreeGrafter"/>
</dbReference>
<dbReference type="Gene3D" id="3.20.20.70">
    <property type="entry name" value="Aldolase class I"/>
    <property type="match status" value="1"/>
</dbReference>
<evidence type="ECO:0000256" key="12">
    <source>
        <dbReference type="ARBA" id="ARBA00048028"/>
    </source>
</evidence>
<comment type="pathway">
    <text evidence="13 20">Purine metabolism; XMP biosynthesis via de novo pathway; XMP from IMP: step 1/1.</text>
</comment>
<protein>
    <recommendedName>
        <fullName evidence="13 20">Inosine-5'-monophosphate dehydrogenase</fullName>
        <shortName evidence="13">IMP dehydrogenase</shortName>
        <shortName evidence="13">IMPD</shortName>
        <shortName evidence="13">IMPDH</shortName>
        <ecNumber evidence="13 20">1.1.1.205</ecNumber>
    </recommendedName>
</protein>
<feature type="active site" description="Proton acceptor" evidence="13 14">
    <location>
        <position position="401"/>
    </location>
</feature>
<feature type="binding site" evidence="13 15">
    <location>
        <position position="302"/>
    </location>
    <ligand>
        <name>IMP</name>
        <dbReference type="ChEBI" id="CHEBI:58053"/>
    </ligand>
</feature>
<dbReference type="GO" id="GO:0006177">
    <property type="term" value="P:GMP biosynthetic process"/>
    <property type="evidence" value="ECO:0007669"/>
    <property type="project" value="UniProtKB-UniRule"/>
</dbReference>
<keyword evidence="7 13" id="KW-0658">Purine biosynthesis</keyword>
<comment type="similarity">
    <text evidence="2 13 19">Belongs to the IMPDH/GMPR family.</text>
</comment>
<evidence type="ECO:0000256" key="6">
    <source>
        <dbReference type="ARBA" id="ARBA00022749"/>
    </source>
</evidence>
<evidence type="ECO:0000256" key="5">
    <source>
        <dbReference type="ARBA" id="ARBA00022737"/>
    </source>
</evidence>
<evidence type="ECO:0000256" key="2">
    <source>
        <dbReference type="ARBA" id="ARBA00005502"/>
    </source>
</evidence>
<evidence type="ECO:0000256" key="9">
    <source>
        <dbReference type="ARBA" id="ARBA00023002"/>
    </source>
</evidence>
<dbReference type="SUPFAM" id="SSF54631">
    <property type="entry name" value="CBS-domain pair"/>
    <property type="match status" value="1"/>
</dbReference>
<feature type="binding site" description="in other chain" evidence="13 17">
    <location>
        <position position="304"/>
    </location>
    <ligand>
        <name>K(+)</name>
        <dbReference type="ChEBI" id="CHEBI:29103"/>
        <note>ligand shared between two tetrameric partners</note>
    </ligand>
</feature>
<dbReference type="Pfam" id="PF00571">
    <property type="entry name" value="CBS"/>
    <property type="match status" value="2"/>
</dbReference>
<accession>A0A4Q7ZCD1</accession>
<feature type="binding site" description="in other chain" evidence="13 17">
    <location>
        <position position="299"/>
    </location>
    <ligand>
        <name>K(+)</name>
        <dbReference type="ChEBI" id="CHEBI:29103"/>
        <note>ligand shared between two tetrameric partners</note>
    </ligand>
</feature>
<dbReference type="GO" id="GO:0046872">
    <property type="term" value="F:metal ion binding"/>
    <property type="evidence" value="ECO:0007669"/>
    <property type="project" value="UniProtKB-UniRule"/>
</dbReference>
<keyword evidence="4 13" id="KW-0479">Metal-binding</keyword>
<keyword evidence="8 13" id="KW-0630">Potassium</keyword>
<comment type="caution">
    <text evidence="22">The sequence shown here is derived from an EMBL/GenBank/DDBJ whole genome shotgun (WGS) entry which is preliminary data.</text>
</comment>
<evidence type="ECO:0000256" key="14">
    <source>
        <dbReference type="PIRSR" id="PIRSR000130-1"/>
    </source>
</evidence>
<comment type="caution">
    <text evidence="13">Lacks conserved residue(s) required for the propagation of feature annotation.</text>
</comment>
<evidence type="ECO:0000256" key="3">
    <source>
        <dbReference type="ARBA" id="ARBA00011881"/>
    </source>
</evidence>
<evidence type="ECO:0000256" key="11">
    <source>
        <dbReference type="ARBA" id="ARBA00023122"/>
    </source>
</evidence>
<dbReference type="EMBL" id="SHKX01000010">
    <property type="protein sequence ID" value="RZU47529.1"/>
    <property type="molecule type" value="Genomic_DNA"/>
</dbReference>
<name>A0A4Q7ZCD1_9GAMM</name>
<evidence type="ECO:0000256" key="1">
    <source>
        <dbReference type="ARBA" id="ARBA00001958"/>
    </source>
</evidence>
<feature type="binding site" evidence="16">
    <location>
        <begin position="247"/>
        <end position="249"/>
    </location>
    <ligand>
        <name>NAD(+)</name>
        <dbReference type="ChEBI" id="CHEBI:57540"/>
    </ligand>
</feature>
<evidence type="ECO:0000313" key="23">
    <source>
        <dbReference type="Proteomes" id="UP000292423"/>
    </source>
</evidence>
<feature type="domain" description="CBS" evidence="21">
    <location>
        <begin position="93"/>
        <end position="148"/>
    </location>
</feature>
<feature type="binding site" evidence="13">
    <location>
        <position position="470"/>
    </location>
    <ligand>
        <name>K(+)</name>
        <dbReference type="ChEBI" id="CHEBI:29103"/>
        <note>ligand shared between two tetrameric partners</note>
    </ligand>
</feature>
<evidence type="ECO:0000256" key="19">
    <source>
        <dbReference type="RuleBase" id="RU003927"/>
    </source>
</evidence>
<evidence type="ECO:0000256" key="4">
    <source>
        <dbReference type="ARBA" id="ARBA00022723"/>
    </source>
</evidence>
<gene>
    <name evidence="13" type="primary">guaB</name>
    <name evidence="22" type="ORF">EV700_0492</name>
</gene>
<feature type="binding site" evidence="13 15">
    <location>
        <begin position="336"/>
        <end position="338"/>
    </location>
    <ligand>
        <name>IMP</name>
        <dbReference type="ChEBI" id="CHEBI:58053"/>
    </ligand>
</feature>
<evidence type="ECO:0000256" key="8">
    <source>
        <dbReference type="ARBA" id="ARBA00022958"/>
    </source>
</evidence>
<keyword evidence="6 13" id="KW-0332">GMP biosynthesis</keyword>
<proteinExistence type="inferred from homology"/>
<feature type="domain" description="CBS" evidence="21">
    <location>
        <begin position="152"/>
        <end position="213"/>
    </location>
</feature>
<keyword evidence="23" id="KW-1185">Reference proteome</keyword>
<reference evidence="22 23" key="1">
    <citation type="submission" date="2019-02" db="EMBL/GenBank/DDBJ databases">
        <title>Genomic Encyclopedia of Type Strains, Phase IV (KMG-IV): sequencing the most valuable type-strain genomes for metagenomic binning, comparative biology and taxonomic classification.</title>
        <authorList>
            <person name="Goeker M."/>
        </authorList>
    </citation>
    <scope>NUCLEOTIDE SEQUENCE [LARGE SCALE GENOMIC DNA]</scope>
    <source>
        <strain evidence="22 23">DSM 105135</strain>
    </source>
</reference>
<dbReference type="InterPro" id="IPR013785">
    <property type="entry name" value="Aldolase_TIM"/>
</dbReference>
<dbReference type="PANTHER" id="PTHR11911:SF111">
    <property type="entry name" value="INOSINE-5'-MONOPHOSPHATE DEHYDROGENASE"/>
    <property type="match status" value="1"/>
</dbReference>
<dbReference type="EC" id="1.1.1.205" evidence="13 20"/>
<dbReference type="UniPathway" id="UPA00601">
    <property type="reaction ID" value="UER00295"/>
</dbReference>
<dbReference type="InterPro" id="IPR001093">
    <property type="entry name" value="IMP_DH_GMPRt"/>
</dbReference>
<dbReference type="Pfam" id="PF00478">
    <property type="entry name" value="IMPDH"/>
    <property type="match status" value="1"/>
</dbReference>
<dbReference type="Proteomes" id="UP000292423">
    <property type="component" value="Unassembled WGS sequence"/>
</dbReference>
<dbReference type="InterPro" id="IPR000644">
    <property type="entry name" value="CBS_dom"/>
</dbReference>
<dbReference type="InterPro" id="IPR046342">
    <property type="entry name" value="CBS_dom_sf"/>
</dbReference>
<feature type="binding site" evidence="13 15">
    <location>
        <begin position="383"/>
        <end position="387"/>
    </location>
    <ligand>
        <name>IMP</name>
        <dbReference type="ChEBI" id="CHEBI:58053"/>
    </ligand>
</feature>
<sequence>MLTIVQEALTFDDVLLLPAYSEVLPKDVCLKTRLTRGIQLNIPLVSAAMDTVTEAGMAIAIAQEGGIGILHKNMDIAAQAAQVRRVKKYEAGMVKDPITVGPETTIHALLALTQAHKISGVPVVQGDNLVGIVTSRDLRFETRLDQPVSAIMTPKDKLVTVKEGESPETIKALLHQHRIEKVLVIDDAFKLKGLITVNDFRKAEMYPNACKDEQGRLRVGAAVGTGADTAQRAEALIEAGVDVIVVDTAHGHSKGVIDRVAWIKKNYPNMQVIGGNIATGEAALALLDAGADAVKVGIGPGSICTTRIVAGIGVPQIGAVDAVARALNDQIPLIADGGIRFSGDIAKAIAAGASVIMVGSLLAGTEEAPGEVELFQGRYYKAYRGMGSLGAMSGLTGSSDRYFQDASAGVEKLVPEGIEGRVPYKGPMSGIIHQLMGGLRSSMGYTGSATIQDMRTKPKFVKITSAGMKESHVHDVTITKEAPNYRVG</sequence>
<dbReference type="PANTHER" id="PTHR11911">
    <property type="entry name" value="INOSINE-5-MONOPHOSPHATE DEHYDROGENASE RELATED"/>
    <property type="match status" value="1"/>
</dbReference>
<keyword evidence="5" id="KW-0677">Repeat</keyword>
<dbReference type="InterPro" id="IPR005990">
    <property type="entry name" value="IMP_DH"/>
</dbReference>
<dbReference type="CDD" id="cd04601">
    <property type="entry name" value="CBS_pair_IMPDH"/>
    <property type="match status" value="1"/>
</dbReference>
<keyword evidence="11 18" id="KW-0129">CBS domain</keyword>
<comment type="function">
    <text evidence="13">Catalyzes the conversion of inosine 5'-phosphate (IMP) to xanthosine 5'-phosphate (XMP), the first committed and rate-limiting step in the de novo synthesis of guanine nucleotides, and therefore plays an important role in the regulation of cell growth.</text>
</comment>
<dbReference type="FunFam" id="3.20.20.70:FF:000003">
    <property type="entry name" value="GMP reductase"/>
    <property type="match status" value="1"/>
</dbReference>
<feature type="binding site" evidence="13">
    <location>
        <position position="471"/>
    </location>
    <ligand>
        <name>K(+)</name>
        <dbReference type="ChEBI" id="CHEBI:29103"/>
        <note>ligand shared between two tetrameric partners</note>
    </ligand>
</feature>
<evidence type="ECO:0000256" key="7">
    <source>
        <dbReference type="ARBA" id="ARBA00022755"/>
    </source>
</evidence>
<feature type="binding site" evidence="13">
    <location>
        <position position="472"/>
    </location>
    <ligand>
        <name>K(+)</name>
        <dbReference type="ChEBI" id="CHEBI:29103"/>
        <note>ligand shared between two tetrameric partners</note>
    </ligand>
</feature>
<dbReference type="SMART" id="SM00116">
    <property type="entry name" value="CBS"/>
    <property type="match status" value="2"/>
</dbReference>
<dbReference type="CDD" id="cd00381">
    <property type="entry name" value="IMPDH"/>
    <property type="match status" value="1"/>
</dbReference>
<evidence type="ECO:0000256" key="20">
    <source>
        <dbReference type="RuleBase" id="RU003928"/>
    </source>
</evidence>
<evidence type="ECO:0000259" key="21">
    <source>
        <dbReference type="PROSITE" id="PS51371"/>
    </source>
</evidence>
<comment type="catalytic activity">
    <reaction evidence="12 13 20">
        <text>IMP + NAD(+) + H2O = XMP + NADH + H(+)</text>
        <dbReference type="Rhea" id="RHEA:11708"/>
        <dbReference type="ChEBI" id="CHEBI:15377"/>
        <dbReference type="ChEBI" id="CHEBI:15378"/>
        <dbReference type="ChEBI" id="CHEBI:57464"/>
        <dbReference type="ChEBI" id="CHEBI:57540"/>
        <dbReference type="ChEBI" id="CHEBI:57945"/>
        <dbReference type="ChEBI" id="CHEBI:58053"/>
        <dbReference type="EC" id="1.1.1.205"/>
    </reaction>
</comment>
<dbReference type="SMART" id="SM01240">
    <property type="entry name" value="IMPDH"/>
    <property type="match status" value="1"/>
</dbReference>
<dbReference type="SUPFAM" id="SSF51412">
    <property type="entry name" value="Inosine monophosphate dehydrogenase (IMPDH)"/>
    <property type="match status" value="1"/>
</dbReference>
<keyword evidence="10 13" id="KW-0520">NAD</keyword>
<keyword evidence="9 13" id="KW-0560">Oxidoreductase</keyword>
<dbReference type="PIRSF" id="PIRSF000130">
    <property type="entry name" value="IMPDH"/>
    <property type="match status" value="1"/>
</dbReference>
<dbReference type="AlphaFoldDB" id="A0A4Q7ZCD1"/>
<evidence type="ECO:0000256" key="13">
    <source>
        <dbReference type="HAMAP-Rule" id="MF_01964"/>
    </source>
</evidence>
<feature type="binding site" evidence="13">
    <location>
        <position position="247"/>
    </location>
    <ligand>
        <name>NAD(+)</name>
        <dbReference type="ChEBI" id="CHEBI:57540"/>
    </ligand>
</feature>
<dbReference type="GO" id="GO:0003938">
    <property type="term" value="F:IMP dehydrogenase activity"/>
    <property type="evidence" value="ECO:0007669"/>
    <property type="project" value="UniProtKB-UniRule"/>
</dbReference>
<comment type="activity regulation">
    <text evidence="13">Mycophenolic acid (MPA) is a non-competitive inhibitor that prevents formation of the closed enzyme conformation by binding to the same site as the amobile flap. In contrast, mizoribine monophosphate (MZP) is a competitive inhibitor that induces the closed conformation. MPA is a potent inhibitor of mammalian IMPDHs but a poor inhibitor of the bacterial enzymes. MZP is a more potent inhibitor of bacterial IMPDH.</text>
</comment>
<comment type="cofactor">
    <cofactor evidence="1 13">
        <name>K(+)</name>
        <dbReference type="ChEBI" id="CHEBI:29103"/>
    </cofactor>
</comment>